<dbReference type="GO" id="GO:0005634">
    <property type="term" value="C:nucleus"/>
    <property type="evidence" value="ECO:0007669"/>
    <property type="project" value="TreeGrafter"/>
</dbReference>
<dbReference type="SUPFAM" id="SSF52540">
    <property type="entry name" value="P-loop containing nucleoside triphosphate hydrolases"/>
    <property type="match status" value="1"/>
</dbReference>
<proteinExistence type="inferred from homology"/>
<dbReference type="InterPro" id="IPR013986">
    <property type="entry name" value="DExx_box_DNA_helicase_dom_sf"/>
</dbReference>
<dbReference type="Gene3D" id="1.10.10.160">
    <property type="match status" value="1"/>
</dbReference>
<comment type="catalytic activity">
    <reaction evidence="7">
        <text>Couples ATP hydrolysis with the unwinding of duplex DNA by translocating in the 3'-5' direction.</text>
        <dbReference type="EC" id="5.6.2.4"/>
    </reaction>
</comment>
<keyword evidence="6" id="KW-0413">Isomerase</keyword>
<keyword evidence="5" id="KW-0067">ATP-binding</keyword>
<dbReference type="InterPro" id="IPR027417">
    <property type="entry name" value="P-loop_NTPase"/>
</dbReference>
<dbReference type="STRING" id="590646.G3B709"/>
<feature type="domain" description="UvrD-like helicase C-terminal" evidence="10">
    <location>
        <begin position="155"/>
        <end position="482"/>
    </location>
</feature>
<dbReference type="Pfam" id="PF00580">
    <property type="entry name" value="UvrD-helicase"/>
    <property type="match status" value="1"/>
</dbReference>
<keyword evidence="4" id="KW-0347">Helicase</keyword>
<keyword evidence="12" id="KW-1185">Reference proteome</keyword>
<keyword evidence="2" id="KW-0547">Nucleotide-binding</keyword>
<comment type="similarity">
    <text evidence="1">Belongs to the helicase family. UvrD subfamily.</text>
</comment>
<dbReference type="GO" id="GO:0043138">
    <property type="term" value="F:3'-5' DNA helicase activity"/>
    <property type="evidence" value="ECO:0007669"/>
    <property type="project" value="UniProtKB-EC"/>
</dbReference>
<evidence type="ECO:0000256" key="9">
    <source>
        <dbReference type="ARBA" id="ARBA00048988"/>
    </source>
</evidence>
<keyword evidence="3 11" id="KW-0378">Hydrolase</keyword>
<dbReference type="AlphaFoldDB" id="G3B709"/>
<name>G3B709_CANTC</name>
<dbReference type="eggNOG" id="KOG2108">
    <property type="taxonomic scope" value="Eukaryota"/>
</dbReference>
<evidence type="ECO:0000256" key="5">
    <source>
        <dbReference type="ARBA" id="ARBA00022840"/>
    </source>
</evidence>
<evidence type="ECO:0000256" key="7">
    <source>
        <dbReference type="ARBA" id="ARBA00034617"/>
    </source>
</evidence>
<dbReference type="InterPro" id="IPR014017">
    <property type="entry name" value="DNA_helicase_UvrD-like_C"/>
</dbReference>
<dbReference type="InterPro" id="IPR000212">
    <property type="entry name" value="DNA_helicase_UvrD/REP"/>
</dbReference>
<dbReference type="Proteomes" id="UP000000707">
    <property type="component" value="Unassembled WGS sequence"/>
</dbReference>
<dbReference type="GO" id="GO:0003677">
    <property type="term" value="F:DNA binding"/>
    <property type="evidence" value="ECO:0007669"/>
    <property type="project" value="InterPro"/>
</dbReference>
<evidence type="ECO:0000256" key="2">
    <source>
        <dbReference type="ARBA" id="ARBA00022741"/>
    </source>
</evidence>
<dbReference type="EC" id="5.6.2.4" evidence="8"/>
<gene>
    <name evidence="11" type="ORF">CANTEDRAFT_134905</name>
</gene>
<dbReference type="PROSITE" id="PS51217">
    <property type="entry name" value="UVRD_HELICASE_CTER"/>
    <property type="match status" value="1"/>
</dbReference>
<comment type="catalytic activity">
    <reaction evidence="9">
        <text>ATP + H2O = ADP + phosphate + H(+)</text>
        <dbReference type="Rhea" id="RHEA:13065"/>
        <dbReference type="ChEBI" id="CHEBI:15377"/>
        <dbReference type="ChEBI" id="CHEBI:15378"/>
        <dbReference type="ChEBI" id="CHEBI:30616"/>
        <dbReference type="ChEBI" id="CHEBI:43474"/>
        <dbReference type="ChEBI" id="CHEBI:456216"/>
        <dbReference type="EC" id="5.6.2.4"/>
    </reaction>
</comment>
<evidence type="ECO:0000259" key="10">
    <source>
        <dbReference type="PROSITE" id="PS51217"/>
    </source>
</evidence>
<dbReference type="GO" id="GO:0005524">
    <property type="term" value="F:ATP binding"/>
    <property type="evidence" value="ECO:0007669"/>
    <property type="project" value="UniProtKB-KW"/>
</dbReference>
<protein>
    <recommendedName>
        <fullName evidence="8">DNA 3'-5' helicase</fullName>
        <ecNumber evidence="8">5.6.2.4</ecNumber>
    </recommendedName>
</protein>
<evidence type="ECO:0000256" key="3">
    <source>
        <dbReference type="ARBA" id="ARBA00022801"/>
    </source>
</evidence>
<sequence length="550" mass="62339">MVAEVRGERLSTSDAAKKYKVNNEYVDALMEYLDTAGIIRYHDLVDNAAKLIDVSLAKNEFIEQLFNYKVVVVDEFQDMYQGLMTIIEKVVKYPTRGHALNTTKHLCIAGDPNQSIYEFLGSKPEMMKVIEHHFPEFPEFTVKHSVIKESFRCTPEVLKCAVEVCVPQSDVLSRSIHSVKESSHPPVIKEFKSPSEEYQFIIQEIIRLCCESGGMFKLSDFAVLARSNKEIEDFGSILANNYGIKSNKLNSSLSWIKSKVQIMLSLLNALERTSGSELPLLCILMFLDTEFGSKARISKIFSLSRTWGREEGLKTDSLEDYLIANSIGNVRKGFAIETVYKTSRHKKIIKRFNTFLESIGTQRQQLAQNYASQTPEMVLQSLLFMIENSVLKDYLNTPTGIKKSTNEADLDALRLSYTKELNEHLKEFELSLKSSYSHYQSKGVLEATGDSFVKHFLRNYNEEVLNNSPDTVNISTIHASKGLEFPIVFVIGTSPYTRGSWDALLTSDEHTSSSMARLLYVAMTRAKNLVYLGSAEVFQTKADLMKAFIY</sequence>
<evidence type="ECO:0000313" key="11">
    <source>
        <dbReference type="EMBL" id="EGV63069.1"/>
    </source>
</evidence>
<dbReference type="Pfam" id="PF13361">
    <property type="entry name" value="UvrD_C"/>
    <property type="match status" value="1"/>
</dbReference>
<dbReference type="GO" id="GO:0000725">
    <property type="term" value="P:recombinational repair"/>
    <property type="evidence" value="ECO:0007669"/>
    <property type="project" value="TreeGrafter"/>
</dbReference>
<organism evidence="12">
    <name type="scientific">Candida tenuis (strain ATCC 10573 / BCRC 21748 / CBS 615 / JCM 9827 / NBRC 10315 / NRRL Y-1498 / VKM Y-70)</name>
    <name type="common">Yeast</name>
    <name type="synonym">Yamadazyma tenuis</name>
    <dbReference type="NCBI Taxonomy" id="590646"/>
    <lineage>
        <taxon>Eukaryota</taxon>
        <taxon>Fungi</taxon>
        <taxon>Dikarya</taxon>
        <taxon>Ascomycota</taxon>
        <taxon>Saccharomycotina</taxon>
        <taxon>Pichiomycetes</taxon>
        <taxon>Debaryomycetaceae</taxon>
        <taxon>Yamadazyma</taxon>
    </lineage>
</organism>
<dbReference type="OrthoDB" id="1470711at2759"/>
<dbReference type="Gene3D" id="3.40.50.300">
    <property type="entry name" value="P-loop containing nucleotide triphosphate hydrolases"/>
    <property type="match status" value="3"/>
</dbReference>
<accession>G3B709</accession>
<evidence type="ECO:0000256" key="1">
    <source>
        <dbReference type="ARBA" id="ARBA00009922"/>
    </source>
</evidence>
<dbReference type="PANTHER" id="PTHR11070">
    <property type="entry name" value="UVRD / RECB / PCRA DNA HELICASE FAMILY MEMBER"/>
    <property type="match status" value="1"/>
</dbReference>
<dbReference type="EMBL" id="GL996524">
    <property type="protein sequence ID" value="EGV63069.1"/>
    <property type="molecule type" value="Genomic_DNA"/>
</dbReference>
<evidence type="ECO:0000313" key="12">
    <source>
        <dbReference type="Proteomes" id="UP000000707"/>
    </source>
</evidence>
<dbReference type="PANTHER" id="PTHR11070:SF46">
    <property type="entry name" value="ATP-DEPENDENT DNA HELICASE HMI1, MITOCHONDRIAL"/>
    <property type="match status" value="1"/>
</dbReference>
<reference evidence="11 12" key="1">
    <citation type="journal article" date="2011" name="Proc. Natl. Acad. Sci. U.S.A.">
        <title>Comparative genomics of xylose-fermenting fungi for enhanced biofuel production.</title>
        <authorList>
            <person name="Wohlbach D.J."/>
            <person name="Kuo A."/>
            <person name="Sato T.K."/>
            <person name="Potts K.M."/>
            <person name="Salamov A.A."/>
            <person name="LaButti K.M."/>
            <person name="Sun H."/>
            <person name="Clum A."/>
            <person name="Pangilinan J.L."/>
            <person name="Lindquist E.A."/>
            <person name="Lucas S."/>
            <person name="Lapidus A."/>
            <person name="Jin M."/>
            <person name="Gunawan C."/>
            <person name="Balan V."/>
            <person name="Dale B.E."/>
            <person name="Jeffries T.W."/>
            <person name="Zinkel R."/>
            <person name="Barry K.W."/>
            <person name="Grigoriev I.V."/>
            <person name="Gasch A.P."/>
        </authorList>
    </citation>
    <scope>NUCLEOTIDE SEQUENCE [LARGE SCALE GENOMIC DNA]</scope>
    <source>
        <strain evidence="12">ATCC 10573 / BCRC 21748 / CBS 615 / JCM 9827 / NBRC 10315 / NRRL Y-1498 / VKM Y-70</strain>
    </source>
</reference>
<evidence type="ECO:0000256" key="6">
    <source>
        <dbReference type="ARBA" id="ARBA00023235"/>
    </source>
</evidence>
<evidence type="ECO:0000256" key="8">
    <source>
        <dbReference type="ARBA" id="ARBA00034808"/>
    </source>
</evidence>
<dbReference type="GO" id="GO:0016787">
    <property type="term" value="F:hydrolase activity"/>
    <property type="evidence" value="ECO:0007669"/>
    <property type="project" value="UniProtKB-KW"/>
</dbReference>
<dbReference type="InterPro" id="IPR014016">
    <property type="entry name" value="UvrD-like_ATP-bd"/>
</dbReference>
<dbReference type="HOGENOM" id="CLU_004585_7_0_1"/>
<evidence type="ECO:0000256" key="4">
    <source>
        <dbReference type="ARBA" id="ARBA00022806"/>
    </source>
</evidence>